<dbReference type="Proteomes" id="UP000282574">
    <property type="component" value="Unassembled WGS sequence"/>
</dbReference>
<sequence length="71" mass="8367">MRLKVEFEIEISSTKNVSEEKILEWVEFQLNGGVLEPAHPLIEEDFEIDPFSISCEELRDFKKLIIQRSDK</sequence>
<accession>A0AB37URI8</accession>
<organism evidence="1 2">
    <name type="scientific">Chroococcidiopsis cubana SAG 39.79</name>
    <dbReference type="NCBI Taxonomy" id="388085"/>
    <lineage>
        <taxon>Bacteria</taxon>
        <taxon>Bacillati</taxon>
        <taxon>Cyanobacteriota</taxon>
        <taxon>Cyanophyceae</taxon>
        <taxon>Chroococcidiopsidales</taxon>
        <taxon>Chroococcidiopsidaceae</taxon>
        <taxon>Chroococcidiopsis</taxon>
    </lineage>
</organism>
<comment type="caution">
    <text evidence="1">The sequence shown here is derived from an EMBL/GenBank/DDBJ whole genome shotgun (WGS) entry which is preliminary data.</text>
</comment>
<name>A0AB37URI8_9CYAN</name>
<evidence type="ECO:0000313" key="2">
    <source>
        <dbReference type="Proteomes" id="UP000282574"/>
    </source>
</evidence>
<dbReference type="AlphaFoldDB" id="A0AB37URI8"/>
<gene>
    <name evidence="1" type="ORF">DSM107010_05270</name>
</gene>
<evidence type="ECO:0000313" key="1">
    <source>
        <dbReference type="EMBL" id="RUT14044.1"/>
    </source>
</evidence>
<protein>
    <submittedName>
        <fullName evidence="1">Uncharacterized protein</fullName>
    </submittedName>
</protein>
<proteinExistence type="predicted"/>
<dbReference type="RefSeq" id="WP_106168402.1">
    <property type="nucleotide sequence ID" value="NZ_JAVKZF010000005.1"/>
</dbReference>
<dbReference type="EMBL" id="RSCK01000003">
    <property type="protein sequence ID" value="RUT14044.1"/>
    <property type="molecule type" value="Genomic_DNA"/>
</dbReference>
<keyword evidence="2" id="KW-1185">Reference proteome</keyword>
<reference evidence="1 2" key="1">
    <citation type="journal article" date="2019" name="Genome Biol. Evol.">
        <title>Day and night: Metabolic profiles and evolutionary relationships of six axenic non-marine cyanobacteria.</title>
        <authorList>
            <person name="Will S.E."/>
            <person name="Henke P."/>
            <person name="Boedeker C."/>
            <person name="Huang S."/>
            <person name="Brinkmann H."/>
            <person name="Rohde M."/>
            <person name="Jarek M."/>
            <person name="Friedl T."/>
            <person name="Seufert S."/>
            <person name="Schumacher M."/>
            <person name="Overmann J."/>
            <person name="Neumann-Schaal M."/>
            <person name="Petersen J."/>
        </authorList>
    </citation>
    <scope>NUCLEOTIDE SEQUENCE [LARGE SCALE GENOMIC DNA]</scope>
    <source>
        <strain evidence="1 2">SAG 39.79</strain>
    </source>
</reference>